<evidence type="ECO:0000256" key="3">
    <source>
        <dbReference type="ARBA" id="ARBA00022723"/>
    </source>
</evidence>
<proteinExistence type="predicted"/>
<evidence type="ECO:0000313" key="8">
    <source>
        <dbReference type="Proteomes" id="UP000027665"/>
    </source>
</evidence>
<dbReference type="GO" id="GO:0016853">
    <property type="term" value="F:isomerase activity"/>
    <property type="evidence" value="ECO:0007669"/>
    <property type="project" value="UniProtKB-KW"/>
</dbReference>
<keyword evidence="5" id="KW-0170">Cobalt</keyword>
<feature type="domain" description="B12-binding" evidence="6">
    <location>
        <begin position="1"/>
        <end position="138"/>
    </location>
</feature>
<reference evidence="7 8" key="1">
    <citation type="submission" date="2014-04" db="EMBL/GenBank/DDBJ databases">
        <title>Draft Genome Sequence of Synergistes jonesii.</title>
        <authorList>
            <person name="Coil D.A."/>
            <person name="Eisen J.A."/>
            <person name="Holland-Moritz H.E."/>
        </authorList>
    </citation>
    <scope>NUCLEOTIDE SEQUENCE [LARGE SCALE GENOMIC DNA]</scope>
    <source>
        <strain evidence="7 8">78-1</strain>
    </source>
</reference>
<dbReference type="SUPFAM" id="SSF52242">
    <property type="entry name" value="Cobalamin (vitamin B12)-binding domain"/>
    <property type="match status" value="1"/>
</dbReference>
<dbReference type="InterPro" id="IPR006158">
    <property type="entry name" value="Cobalamin-bd"/>
</dbReference>
<dbReference type="PANTHER" id="PTHR48101:SF1">
    <property type="entry name" value="METHYLMALONYL-COA MUTASE, LARGE SUBUNIT"/>
    <property type="match status" value="1"/>
</dbReference>
<dbReference type="PATRIC" id="fig|2754.20.peg.1990"/>
<keyword evidence="3" id="KW-0479">Metal-binding</keyword>
<dbReference type="Gene3D" id="3.40.50.280">
    <property type="entry name" value="Cobalamin-binding domain"/>
    <property type="match status" value="1"/>
</dbReference>
<evidence type="ECO:0000256" key="2">
    <source>
        <dbReference type="ARBA" id="ARBA00022628"/>
    </source>
</evidence>
<dbReference type="NCBIfam" id="TIGR00640">
    <property type="entry name" value="acid_CoA_mut_C"/>
    <property type="match status" value="1"/>
</dbReference>
<dbReference type="CDD" id="cd02071">
    <property type="entry name" value="MM_CoA_mut_B12_BD"/>
    <property type="match status" value="1"/>
</dbReference>
<dbReference type="eggNOG" id="COG2185">
    <property type="taxonomic scope" value="Bacteria"/>
</dbReference>
<comment type="caution">
    <text evidence="7">The sequence shown here is derived from an EMBL/GenBank/DDBJ whole genome shotgun (WGS) entry which is preliminary data.</text>
</comment>
<dbReference type="PANTHER" id="PTHR48101">
    <property type="entry name" value="METHYLMALONYL-COA MUTASE, MITOCHONDRIAL-RELATED"/>
    <property type="match status" value="1"/>
</dbReference>
<dbReference type="AlphaFoldDB" id="A0A073IMM5"/>
<comment type="cofactor">
    <cofactor evidence="1">
        <name>adenosylcob(III)alamin</name>
        <dbReference type="ChEBI" id="CHEBI:18408"/>
    </cofactor>
</comment>
<dbReference type="GO" id="GO:0031419">
    <property type="term" value="F:cobalamin binding"/>
    <property type="evidence" value="ECO:0007669"/>
    <property type="project" value="UniProtKB-KW"/>
</dbReference>
<name>A0A073IMM5_9BACT</name>
<dbReference type="Proteomes" id="UP000027665">
    <property type="component" value="Unassembled WGS sequence"/>
</dbReference>
<dbReference type="Pfam" id="PF02310">
    <property type="entry name" value="B12-binding"/>
    <property type="match status" value="1"/>
</dbReference>
<protein>
    <submittedName>
        <fullName evidence="7">Methylmalonyl-CoA mutase</fullName>
    </submittedName>
</protein>
<dbReference type="GO" id="GO:0046872">
    <property type="term" value="F:metal ion binding"/>
    <property type="evidence" value="ECO:0007669"/>
    <property type="project" value="UniProtKB-KW"/>
</dbReference>
<keyword evidence="8" id="KW-1185">Reference proteome</keyword>
<dbReference type="STRING" id="2754.EH55_09255"/>
<evidence type="ECO:0000259" key="6">
    <source>
        <dbReference type="PROSITE" id="PS51332"/>
    </source>
</evidence>
<dbReference type="RefSeq" id="WP_037977708.1">
    <property type="nucleotide sequence ID" value="NZ_JAWRIX010000015.1"/>
</dbReference>
<dbReference type="InterPro" id="IPR036724">
    <property type="entry name" value="Cobalamin-bd_sf"/>
</dbReference>
<keyword evidence="4" id="KW-0413">Isomerase</keyword>
<dbReference type="PROSITE" id="PS51332">
    <property type="entry name" value="B12_BINDING"/>
    <property type="match status" value="1"/>
</dbReference>
<evidence type="ECO:0000313" key="7">
    <source>
        <dbReference type="EMBL" id="KEJ91583.1"/>
    </source>
</evidence>
<evidence type="ECO:0000256" key="5">
    <source>
        <dbReference type="ARBA" id="ARBA00023285"/>
    </source>
</evidence>
<gene>
    <name evidence="7" type="ORF">EH55_09255</name>
</gene>
<dbReference type="EMBL" id="JMKI01000045">
    <property type="protein sequence ID" value="KEJ91583.1"/>
    <property type="molecule type" value="Genomic_DNA"/>
</dbReference>
<dbReference type="GeneID" id="90984298"/>
<sequence>MVKVLISKPGLDGHDRGAKVVARAFEEAGAEVIYTGLQATPDEIADIAAKEKVDVVGVSLLSGAHNTLMPKVIDKVKAKEGMEDTVFILGGIIPQQDIPGLMEKGVSGVFGPGTPLEEVTEFTFEQVAMAKAEKMAEQAMSDMANKASNI</sequence>
<evidence type="ECO:0000256" key="1">
    <source>
        <dbReference type="ARBA" id="ARBA00001922"/>
    </source>
</evidence>
<keyword evidence="2" id="KW-0846">Cobalamin</keyword>
<organism evidence="7 8">
    <name type="scientific">Synergistes jonesii</name>
    <dbReference type="NCBI Taxonomy" id="2754"/>
    <lineage>
        <taxon>Bacteria</taxon>
        <taxon>Thermotogati</taxon>
        <taxon>Synergistota</taxon>
        <taxon>Synergistia</taxon>
        <taxon>Synergistales</taxon>
        <taxon>Synergistaceae</taxon>
        <taxon>Synergistes</taxon>
    </lineage>
</organism>
<evidence type="ECO:0000256" key="4">
    <source>
        <dbReference type="ARBA" id="ARBA00023235"/>
    </source>
</evidence>
<accession>A0A073IMM5</accession>
<dbReference type="InterPro" id="IPR006159">
    <property type="entry name" value="Acid_CoA_mut_C"/>
</dbReference>
<dbReference type="OrthoDB" id="9788468at2"/>